<evidence type="ECO:0000256" key="4">
    <source>
        <dbReference type="ARBA" id="ARBA00022692"/>
    </source>
</evidence>
<keyword evidence="6 17" id="KW-0472">Membrane</keyword>
<gene>
    <name evidence="18" type="ORF">BINO364_LOCUS1568</name>
</gene>
<reference evidence="18" key="1">
    <citation type="submission" date="2021-12" db="EMBL/GenBank/DDBJ databases">
        <authorList>
            <person name="Martin H S."/>
        </authorList>
    </citation>
    <scope>NUCLEOTIDE SEQUENCE</scope>
</reference>
<evidence type="ECO:0000256" key="11">
    <source>
        <dbReference type="ARBA" id="ARBA00048701"/>
    </source>
</evidence>
<evidence type="ECO:0000256" key="13">
    <source>
        <dbReference type="ARBA" id="ARBA00049221"/>
    </source>
</evidence>
<organism evidence="18 19">
    <name type="scientific">Brenthis ino</name>
    <name type="common">lesser marbled fritillary</name>
    <dbReference type="NCBI Taxonomy" id="405034"/>
    <lineage>
        <taxon>Eukaryota</taxon>
        <taxon>Metazoa</taxon>
        <taxon>Ecdysozoa</taxon>
        <taxon>Arthropoda</taxon>
        <taxon>Hexapoda</taxon>
        <taxon>Insecta</taxon>
        <taxon>Pterygota</taxon>
        <taxon>Neoptera</taxon>
        <taxon>Endopterygota</taxon>
        <taxon>Lepidoptera</taxon>
        <taxon>Glossata</taxon>
        <taxon>Ditrysia</taxon>
        <taxon>Papilionoidea</taxon>
        <taxon>Nymphalidae</taxon>
        <taxon>Heliconiinae</taxon>
        <taxon>Argynnini</taxon>
        <taxon>Brenthis</taxon>
    </lineage>
</organism>
<evidence type="ECO:0000313" key="18">
    <source>
        <dbReference type="EMBL" id="CAH0714529.1"/>
    </source>
</evidence>
<dbReference type="OrthoDB" id="1898221at2759"/>
<comment type="catalytic activity">
    <reaction evidence="12">
        <text>9-(9Z-octadecenoyloxy)-octadecanoate + H2O = 9-hydroxy-octadecanoate + (9Z)-octadecenoate + H(+)</text>
        <dbReference type="Rhea" id="RHEA:52048"/>
        <dbReference type="ChEBI" id="CHEBI:15377"/>
        <dbReference type="ChEBI" id="CHEBI:15378"/>
        <dbReference type="ChEBI" id="CHEBI:30823"/>
        <dbReference type="ChEBI" id="CHEBI:136282"/>
        <dbReference type="ChEBI" id="CHEBI:136286"/>
    </reaction>
    <physiologicalReaction direction="left-to-right" evidence="12">
        <dbReference type="Rhea" id="RHEA:52049"/>
    </physiologicalReaction>
</comment>
<evidence type="ECO:0000256" key="10">
    <source>
        <dbReference type="ARBA" id="ARBA00048680"/>
    </source>
</evidence>
<comment type="catalytic activity">
    <reaction evidence="9">
        <text>9-hexadecanoyloxy-octadecanoate + H2O = 9-hydroxy-octadecanoate + hexadecanoate + H(+)</text>
        <dbReference type="Rhea" id="RHEA:52052"/>
        <dbReference type="ChEBI" id="CHEBI:7896"/>
        <dbReference type="ChEBI" id="CHEBI:15377"/>
        <dbReference type="ChEBI" id="CHEBI:15378"/>
        <dbReference type="ChEBI" id="CHEBI:83670"/>
        <dbReference type="ChEBI" id="CHEBI:136286"/>
    </reaction>
    <physiologicalReaction direction="left-to-right" evidence="9">
        <dbReference type="Rhea" id="RHEA:52053"/>
    </physiologicalReaction>
</comment>
<comment type="catalytic activity">
    <reaction evidence="11">
        <text>12-(9Z-octadecenoyloxy)-octadecanoate + H2O = 12-hydroxyoctadecanoate + (9Z)-octadecenoate + H(+)</text>
        <dbReference type="Rhea" id="RHEA:52060"/>
        <dbReference type="ChEBI" id="CHEBI:15377"/>
        <dbReference type="ChEBI" id="CHEBI:15378"/>
        <dbReference type="ChEBI" id="CHEBI:30823"/>
        <dbReference type="ChEBI" id="CHEBI:84201"/>
        <dbReference type="ChEBI" id="CHEBI:136302"/>
    </reaction>
    <physiologicalReaction direction="left-to-right" evidence="11">
        <dbReference type="Rhea" id="RHEA:52061"/>
    </physiologicalReaction>
</comment>
<keyword evidence="19" id="KW-1185">Reference proteome</keyword>
<feature type="transmembrane region" description="Helical" evidence="17">
    <location>
        <begin position="70"/>
        <end position="93"/>
    </location>
</feature>
<evidence type="ECO:0000256" key="7">
    <source>
        <dbReference type="ARBA" id="ARBA00047368"/>
    </source>
</evidence>
<comment type="catalytic activity">
    <reaction evidence="13">
        <text>9-octadecanoyloxy-octadecanoate + H2O = 9-hydroxy-octadecanoate + octadecanoate + H(+)</text>
        <dbReference type="Rhea" id="RHEA:52096"/>
        <dbReference type="ChEBI" id="CHEBI:15377"/>
        <dbReference type="ChEBI" id="CHEBI:15378"/>
        <dbReference type="ChEBI" id="CHEBI:25629"/>
        <dbReference type="ChEBI" id="CHEBI:136286"/>
        <dbReference type="ChEBI" id="CHEBI:136373"/>
    </reaction>
    <physiologicalReaction direction="left-to-right" evidence="13">
        <dbReference type="Rhea" id="RHEA:52097"/>
    </physiologicalReaction>
</comment>
<evidence type="ECO:0008006" key="20">
    <source>
        <dbReference type="Google" id="ProtNLM"/>
    </source>
</evidence>
<comment type="catalytic activity">
    <reaction evidence="8">
        <text>13-octadecanoyloxy-octadecanoate + H2O = 13-hydroxy-octadecanoate + octadecanoate + H(+)</text>
        <dbReference type="Rhea" id="RHEA:52084"/>
        <dbReference type="ChEBI" id="CHEBI:15377"/>
        <dbReference type="ChEBI" id="CHEBI:15378"/>
        <dbReference type="ChEBI" id="CHEBI:25629"/>
        <dbReference type="ChEBI" id="CHEBI:136304"/>
        <dbReference type="ChEBI" id="CHEBI:136335"/>
    </reaction>
    <physiologicalReaction direction="left-to-right" evidence="8">
        <dbReference type="Rhea" id="RHEA:52085"/>
    </physiologicalReaction>
</comment>
<dbReference type="PANTHER" id="PTHR10989">
    <property type="entry name" value="ANDROGEN-INDUCED PROTEIN 1-RELATED"/>
    <property type="match status" value="1"/>
</dbReference>
<feature type="transmembrane region" description="Helical" evidence="17">
    <location>
        <begin position="113"/>
        <end position="131"/>
    </location>
</feature>
<evidence type="ECO:0000256" key="8">
    <source>
        <dbReference type="ARBA" id="ARBA00047427"/>
    </source>
</evidence>
<evidence type="ECO:0000256" key="5">
    <source>
        <dbReference type="ARBA" id="ARBA00022989"/>
    </source>
</evidence>
<comment type="subcellular location">
    <subcellularLocation>
        <location evidence="2">Endomembrane system</location>
        <topology evidence="2">Multi-pass membrane protein</topology>
    </subcellularLocation>
</comment>
<evidence type="ECO:0000256" key="6">
    <source>
        <dbReference type="ARBA" id="ARBA00023136"/>
    </source>
</evidence>
<dbReference type="PANTHER" id="PTHR10989:SF16">
    <property type="entry name" value="AT02829P-RELATED"/>
    <property type="match status" value="1"/>
</dbReference>
<dbReference type="GO" id="GO:0016020">
    <property type="term" value="C:membrane"/>
    <property type="evidence" value="ECO:0007669"/>
    <property type="project" value="InterPro"/>
</dbReference>
<dbReference type="Pfam" id="PF04750">
    <property type="entry name" value="Far-17a_AIG1"/>
    <property type="match status" value="1"/>
</dbReference>
<evidence type="ECO:0000256" key="9">
    <source>
        <dbReference type="ARBA" id="ARBA00047863"/>
    </source>
</evidence>
<comment type="catalytic activity">
    <reaction evidence="10">
        <text>12-octadecanoyloxy-octadecanoate + H2O = 12-hydroxyoctadecanoate + octadecanoate + H(+)</text>
        <dbReference type="Rhea" id="RHEA:52080"/>
        <dbReference type="ChEBI" id="CHEBI:15377"/>
        <dbReference type="ChEBI" id="CHEBI:15378"/>
        <dbReference type="ChEBI" id="CHEBI:25629"/>
        <dbReference type="ChEBI" id="CHEBI:84201"/>
        <dbReference type="ChEBI" id="CHEBI:136330"/>
    </reaction>
    <physiologicalReaction direction="left-to-right" evidence="10">
        <dbReference type="Rhea" id="RHEA:52081"/>
    </physiologicalReaction>
</comment>
<evidence type="ECO:0000256" key="16">
    <source>
        <dbReference type="ARBA" id="ARBA00049428"/>
    </source>
</evidence>
<keyword evidence="4 17" id="KW-0812">Transmembrane</keyword>
<dbReference type="GO" id="GO:0012505">
    <property type="term" value="C:endomembrane system"/>
    <property type="evidence" value="ECO:0007669"/>
    <property type="project" value="UniProtKB-SubCell"/>
</dbReference>
<protein>
    <recommendedName>
        <fullName evidence="20">Androgen-dependent TFPI-regulating protein-like</fullName>
    </recommendedName>
</protein>
<feature type="non-terminal residue" evidence="18">
    <location>
        <position position="214"/>
    </location>
</feature>
<evidence type="ECO:0000256" key="2">
    <source>
        <dbReference type="ARBA" id="ARBA00004127"/>
    </source>
</evidence>
<dbReference type="InterPro" id="IPR006838">
    <property type="entry name" value="ADTRP_AIG1"/>
</dbReference>
<evidence type="ECO:0000256" key="12">
    <source>
        <dbReference type="ARBA" id="ARBA00048800"/>
    </source>
</evidence>
<comment type="catalytic activity">
    <reaction evidence="7">
        <text>12-hexadecanoyloxy-octadecanoate + H2O = 12-hydroxyoctadecanoate + hexadecanoate + H(+)</text>
        <dbReference type="Rhea" id="RHEA:52056"/>
        <dbReference type="ChEBI" id="CHEBI:7896"/>
        <dbReference type="ChEBI" id="CHEBI:15377"/>
        <dbReference type="ChEBI" id="CHEBI:15378"/>
        <dbReference type="ChEBI" id="CHEBI:83677"/>
        <dbReference type="ChEBI" id="CHEBI:84201"/>
    </reaction>
    <physiologicalReaction direction="left-to-right" evidence="7">
        <dbReference type="Rhea" id="RHEA:52057"/>
    </physiologicalReaction>
</comment>
<proteinExistence type="inferred from homology"/>
<name>A0A8J9U7A4_9NEOP</name>
<accession>A0A8J9U7A4</accession>
<evidence type="ECO:0000256" key="14">
    <source>
        <dbReference type="ARBA" id="ARBA00049296"/>
    </source>
</evidence>
<evidence type="ECO:0000256" key="3">
    <source>
        <dbReference type="ARBA" id="ARBA00009300"/>
    </source>
</evidence>
<feature type="transmembrane region" description="Helical" evidence="17">
    <location>
        <begin position="138"/>
        <end position="161"/>
    </location>
</feature>
<dbReference type="Proteomes" id="UP000838878">
    <property type="component" value="Chromosome 1"/>
</dbReference>
<evidence type="ECO:0000256" key="15">
    <source>
        <dbReference type="ARBA" id="ARBA00049322"/>
    </source>
</evidence>
<feature type="transmembrane region" description="Helical" evidence="17">
    <location>
        <begin position="181"/>
        <end position="204"/>
    </location>
</feature>
<evidence type="ECO:0000256" key="1">
    <source>
        <dbReference type="ARBA" id="ARBA00000923"/>
    </source>
</evidence>
<comment type="catalytic activity">
    <reaction evidence="1">
        <text>9-(9Z-hexadecenoyloxy)-octadecanoate + H2O = (9Z)-hexadecenoate + 9-hydroxy-octadecanoate + H(+)</text>
        <dbReference type="Rhea" id="RHEA:52068"/>
        <dbReference type="ChEBI" id="CHEBI:15377"/>
        <dbReference type="ChEBI" id="CHEBI:15378"/>
        <dbReference type="ChEBI" id="CHEBI:32372"/>
        <dbReference type="ChEBI" id="CHEBI:136286"/>
        <dbReference type="ChEBI" id="CHEBI:136309"/>
    </reaction>
    <physiologicalReaction direction="left-to-right" evidence="1">
        <dbReference type="Rhea" id="RHEA:52069"/>
    </physiologicalReaction>
</comment>
<dbReference type="EMBL" id="OV170221">
    <property type="protein sequence ID" value="CAH0714529.1"/>
    <property type="molecule type" value="Genomic_DNA"/>
</dbReference>
<feature type="transmembrane region" description="Helical" evidence="17">
    <location>
        <begin position="29"/>
        <end position="49"/>
    </location>
</feature>
<comment type="catalytic activity">
    <reaction evidence="15">
        <text>13-(9Z-hexadecenoyloxy)-octadecanoate + H2O = 13-hydroxy-octadecanoate + (9Z)-hexadecenoate + H(+)</text>
        <dbReference type="Rhea" id="RHEA:52076"/>
        <dbReference type="ChEBI" id="CHEBI:15377"/>
        <dbReference type="ChEBI" id="CHEBI:15378"/>
        <dbReference type="ChEBI" id="CHEBI:32372"/>
        <dbReference type="ChEBI" id="CHEBI:136304"/>
        <dbReference type="ChEBI" id="CHEBI:136315"/>
    </reaction>
    <physiologicalReaction direction="left-to-right" evidence="15">
        <dbReference type="Rhea" id="RHEA:52077"/>
    </physiologicalReaction>
</comment>
<keyword evidence="5 17" id="KW-1133">Transmembrane helix</keyword>
<evidence type="ECO:0000256" key="17">
    <source>
        <dbReference type="SAM" id="Phobius"/>
    </source>
</evidence>
<sequence>MAFRLLNIKFEEADDVNLHQYSKLKWRLITSWFNLLTATYLPICIYCDWCTLKQKHQRKHVKLFSEVRTFMFTNLIFPVTTFADILFWRLWFLNRELLMPLSTDKVIAVWEHHSMHTASLIFVFMDLVIVFRERPKNILPGVVALLGFITVYTCVCVFSLLNGEYVYPLLKLFKGHKLFIITLYSYLSLLFYHSGQWIIVDLIHNRKYITKKLM</sequence>
<comment type="catalytic activity">
    <reaction evidence="14">
        <text>13-(9Z-octadecenoyloxy)-octadecanoate + H2O = 13-hydroxy-octadecanoate + (9Z)-octadecenoate + H(+)</text>
        <dbReference type="Rhea" id="RHEA:52064"/>
        <dbReference type="ChEBI" id="CHEBI:15377"/>
        <dbReference type="ChEBI" id="CHEBI:15378"/>
        <dbReference type="ChEBI" id="CHEBI:30823"/>
        <dbReference type="ChEBI" id="CHEBI:136303"/>
        <dbReference type="ChEBI" id="CHEBI:136304"/>
    </reaction>
    <physiologicalReaction direction="left-to-right" evidence="14">
        <dbReference type="Rhea" id="RHEA:52065"/>
    </physiologicalReaction>
</comment>
<evidence type="ECO:0000313" key="19">
    <source>
        <dbReference type="Proteomes" id="UP000838878"/>
    </source>
</evidence>
<comment type="similarity">
    <text evidence="3">Belongs to the AIG1 family.</text>
</comment>
<comment type="catalytic activity">
    <reaction evidence="16">
        <text>12-(9Z-hexadecenoyloxy)-octadecanoate + H2O = 12-hydroxyoctadecanoate + (9Z)-hexadecenoate + H(+)</text>
        <dbReference type="Rhea" id="RHEA:52072"/>
        <dbReference type="ChEBI" id="CHEBI:15377"/>
        <dbReference type="ChEBI" id="CHEBI:15378"/>
        <dbReference type="ChEBI" id="CHEBI:32372"/>
        <dbReference type="ChEBI" id="CHEBI:84201"/>
        <dbReference type="ChEBI" id="CHEBI:136312"/>
    </reaction>
    <physiologicalReaction direction="left-to-right" evidence="16">
        <dbReference type="Rhea" id="RHEA:52073"/>
    </physiologicalReaction>
</comment>
<dbReference type="AlphaFoldDB" id="A0A8J9U7A4"/>